<dbReference type="RefSeq" id="WP_052138155.1">
    <property type="nucleotide sequence ID" value="NZ_BJMC01000005.1"/>
</dbReference>
<dbReference type="HOGENOM" id="CLU_509801_0_0_11"/>
<dbReference type="AlphaFoldDB" id="A0A0C5X9Y3"/>
<feature type="chain" id="PRO_5043747068" evidence="2">
    <location>
        <begin position="28"/>
        <end position="534"/>
    </location>
</feature>
<accession>A0A0C5X9Y3</accession>
<evidence type="ECO:0000256" key="1">
    <source>
        <dbReference type="SAM" id="MobiDB-lite"/>
    </source>
</evidence>
<feature type="compositionally biased region" description="Gly residues" evidence="1">
    <location>
        <begin position="129"/>
        <end position="167"/>
    </location>
</feature>
<feature type="signal peptide" evidence="2">
    <location>
        <begin position="1"/>
        <end position="27"/>
    </location>
</feature>
<dbReference type="OrthoDB" id="3218241at2"/>
<name>A0A0C5X9Y3_NOCSI</name>
<evidence type="ECO:0000313" key="4">
    <source>
        <dbReference type="Proteomes" id="UP000030300"/>
    </source>
</evidence>
<proteinExistence type="predicted"/>
<evidence type="ECO:0000313" key="3">
    <source>
        <dbReference type="EMBL" id="AJR18055.1"/>
    </source>
</evidence>
<feature type="compositionally biased region" description="Gly residues" evidence="1">
    <location>
        <begin position="257"/>
        <end position="274"/>
    </location>
</feature>
<dbReference type="EMBL" id="CP009896">
    <property type="protein sequence ID" value="AJR18055.1"/>
    <property type="molecule type" value="Genomic_DNA"/>
</dbReference>
<dbReference type="InterPro" id="IPR011049">
    <property type="entry name" value="Serralysin-like_metalloprot_C"/>
</dbReference>
<feature type="region of interest" description="Disordered" evidence="1">
    <location>
        <begin position="209"/>
        <end position="274"/>
    </location>
</feature>
<dbReference type="GeneID" id="96612795"/>
<dbReference type="Proteomes" id="UP000030300">
    <property type="component" value="Chromosome"/>
</dbReference>
<dbReference type="STRING" id="2045.KR76_02450"/>
<feature type="compositionally biased region" description="Low complexity" evidence="1">
    <location>
        <begin position="119"/>
        <end position="128"/>
    </location>
</feature>
<dbReference type="KEGG" id="psim:KR76_02450"/>
<dbReference type="PRINTS" id="PR00313">
    <property type="entry name" value="CABNDNGRPT"/>
</dbReference>
<feature type="region of interest" description="Disordered" evidence="1">
    <location>
        <begin position="118"/>
        <end position="169"/>
    </location>
</feature>
<keyword evidence="2" id="KW-0732">Signal</keyword>
<sequence>MPRTTRSAAVTAAALVLSGLAAAPVSAAPAAPTSPCGSTGVLVDDAISSCTYDVVGTDAFTVPAGVSALEVEVTGARGGRWSFQALASNPGGAGGQARGTVAATPGAVLQVSVAGAGGDATATSATGGPSNGPSGGSGAPGGLGGSAGGAGGSNPGNGGNGAGGGGSSDVRSAPGGCAALTCDLTTRVLVGPGGGGAGGNGGRGNALGGTGGAAGGTTGTDGGPGGGGGGAPGGAGATASAGGAPGVNAYPPAQQGGAPGTVGSPGAGGAGGDGNGVTTGGLAVGGGAGGGAGGGWHGGGGGAGGGSPNGGGGGAGGGGGGGSAYAAPAVTDAELLAAVNDGSVNDGDGRVVISWTRPPVVVTPQVVPLTLTAAPVAADDHRVTLGLRLRGTGADRATISTTSSRHRLLAAPAVRGSGAELRLAVAPRPGVAGRAQVTVTARVDGRTARLTFWVIVGTARADRLVGTPGTDLIFGRGGNDRILGKSGDDVLVGGPGRNRLTGGKGADLFIGARRTNAVTDFAKAQGDVRRARLG</sequence>
<keyword evidence="4" id="KW-1185">Reference proteome</keyword>
<evidence type="ECO:0000256" key="2">
    <source>
        <dbReference type="SAM" id="SignalP"/>
    </source>
</evidence>
<protein>
    <submittedName>
        <fullName evidence="3">PE-PGRS virulence associated protein</fullName>
    </submittedName>
</protein>
<dbReference type="Gene3D" id="2.150.10.10">
    <property type="entry name" value="Serralysin-like metalloprotease, C-terminal"/>
    <property type="match status" value="1"/>
</dbReference>
<feature type="compositionally biased region" description="Gly residues" evidence="1">
    <location>
        <begin position="209"/>
        <end position="236"/>
    </location>
</feature>
<organism evidence="3 4">
    <name type="scientific">Nocardioides simplex</name>
    <name type="common">Arthrobacter simplex</name>
    <dbReference type="NCBI Taxonomy" id="2045"/>
    <lineage>
        <taxon>Bacteria</taxon>
        <taxon>Bacillati</taxon>
        <taxon>Actinomycetota</taxon>
        <taxon>Actinomycetes</taxon>
        <taxon>Propionibacteriales</taxon>
        <taxon>Nocardioidaceae</taxon>
        <taxon>Pimelobacter</taxon>
    </lineage>
</organism>
<reference evidence="3 4" key="1">
    <citation type="journal article" date="2015" name="Genome Announc.">
        <title>Complete Genome Sequence of Steroid-Transforming Nocardioides simplex VKM Ac-2033D.</title>
        <authorList>
            <person name="Shtratnikova V.Y."/>
            <person name="Schelkunov M.I."/>
            <person name="Pekov Y.A."/>
            <person name="Fokina V.V."/>
            <person name="Logacheva M.D."/>
            <person name="Sokolov S.L."/>
            <person name="Bragin E.Y."/>
            <person name="Ashapkin V.V."/>
            <person name="Donova M.V."/>
        </authorList>
    </citation>
    <scope>NUCLEOTIDE SEQUENCE [LARGE SCALE GENOMIC DNA]</scope>
    <source>
        <strain evidence="3 4">VKM Ac-2033D</strain>
    </source>
</reference>
<dbReference type="PRINTS" id="PR01228">
    <property type="entry name" value="EGGSHELL"/>
</dbReference>
<gene>
    <name evidence="3" type="ORF">KR76_02450</name>
</gene>